<keyword evidence="3" id="KW-1185">Reference proteome</keyword>
<evidence type="ECO:0000256" key="1">
    <source>
        <dbReference type="SAM" id="SignalP"/>
    </source>
</evidence>
<keyword evidence="1" id="KW-0732">Signal</keyword>
<proteinExistence type="predicted"/>
<dbReference type="Proteomes" id="UP001054837">
    <property type="component" value="Unassembled WGS sequence"/>
</dbReference>
<protein>
    <recommendedName>
        <fullName evidence="4">Secreted protein</fullName>
    </recommendedName>
</protein>
<name>A0AAV4WBV3_9ARAC</name>
<gene>
    <name evidence="2" type="ORF">CDAR_448841</name>
</gene>
<evidence type="ECO:0008006" key="4">
    <source>
        <dbReference type="Google" id="ProtNLM"/>
    </source>
</evidence>
<feature type="signal peptide" evidence="1">
    <location>
        <begin position="1"/>
        <end position="21"/>
    </location>
</feature>
<dbReference type="EMBL" id="BPLQ01014439">
    <property type="protein sequence ID" value="GIY79708.1"/>
    <property type="molecule type" value="Genomic_DNA"/>
</dbReference>
<organism evidence="2 3">
    <name type="scientific">Caerostris darwini</name>
    <dbReference type="NCBI Taxonomy" id="1538125"/>
    <lineage>
        <taxon>Eukaryota</taxon>
        <taxon>Metazoa</taxon>
        <taxon>Ecdysozoa</taxon>
        <taxon>Arthropoda</taxon>
        <taxon>Chelicerata</taxon>
        <taxon>Arachnida</taxon>
        <taxon>Araneae</taxon>
        <taxon>Araneomorphae</taxon>
        <taxon>Entelegynae</taxon>
        <taxon>Araneoidea</taxon>
        <taxon>Araneidae</taxon>
        <taxon>Caerostris</taxon>
    </lineage>
</organism>
<comment type="caution">
    <text evidence="2">The sequence shown here is derived from an EMBL/GenBank/DDBJ whole genome shotgun (WGS) entry which is preliminary data.</text>
</comment>
<accession>A0AAV4WBV3</accession>
<feature type="chain" id="PRO_5043719318" description="Secreted protein" evidence="1">
    <location>
        <begin position="22"/>
        <end position="130"/>
    </location>
</feature>
<sequence>MFVGWLLFLSELFVFFQKRAAAQVTKLFSRTECFLPPPLSEGRTPESRSLACAPASNARLWSRKGAKTALLSPLSVSRMIYEGEAPRGAPGLFYYIDRVLLLAPAPLYPPSFKSPGSSFFIRRPPAVRRR</sequence>
<evidence type="ECO:0000313" key="3">
    <source>
        <dbReference type="Proteomes" id="UP001054837"/>
    </source>
</evidence>
<reference evidence="2 3" key="1">
    <citation type="submission" date="2021-06" db="EMBL/GenBank/DDBJ databases">
        <title>Caerostris darwini draft genome.</title>
        <authorList>
            <person name="Kono N."/>
            <person name="Arakawa K."/>
        </authorList>
    </citation>
    <scope>NUCLEOTIDE SEQUENCE [LARGE SCALE GENOMIC DNA]</scope>
</reference>
<dbReference type="AlphaFoldDB" id="A0AAV4WBV3"/>
<evidence type="ECO:0000313" key="2">
    <source>
        <dbReference type="EMBL" id="GIY79708.1"/>
    </source>
</evidence>